<organism evidence="1 2">
    <name type="scientific">Corallococcus exercitus</name>
    <dbReference type="NCBI Taxonomy" id="2316736"/>
    <lineage>
        <taxon>Bacteria</taxon>
        <taxon>Pseudomonadati</taxon>
        <taxon>Myxococcota</taxon>
        <taxon>Myxococcia</taxon>
        <taxon>Myxococcales</taxon>
        <taxon>Cystobacterineae</taxon>
        <taxon>Myxococcaceae</taxon>
        <taxon>Corallococcus</taxon>
    </lineage>
</organism>
<protein>
    <recommendedName>
        <fullName evidence="3">Lipoprotein</fullName>
    </recommendedName>
</protein>
<dbReference type="PROSITE" id="PS51257">
    <property type="entry name" value="PROKAR_LIPOPROTEIN"/>
    <property type="match status" value="1"/>
</dbReference>
<dbReference type="Proteomes" id="UP000563426">
    <property type="component" value="Unassembled WGS sequence"/>
</dbReference>
<sequence length="188" mass="21467">MRAHLILMSLLVLSACDRREKEMEQARITYIQKMNEKEGNGEEYWEATDDRHSTWLLVRNYGAMPAEQIREDMRKRLQGLDAGKEELEREGFTQIGLRDRDTGLTMTKPVSELRGMAAAFVDGADDKLTPPVPPWAPKAPALYKDAKQAYCPAKGTPACCSYIGKKCIFVLCRSDDYREWKELVNKCD</sequence>
<name>A0A7Y4KEF9_9BACT</name>
<accession>A0A7Y4KEF9</accession>
<dbReference type="EMBL" id="JABFJV010000012">
    <property type="protein sequence ID" value="NOK32338.1"/>
    <property type="molecule type" value="Genomic_DNA"/>
</dbReference>
<evidence type="ECO:0000313" key="2">
    <source>
        <dbReference type="Proteomes" id="UP000563426"/>
    </source>
</evidence>
<dbReference type="AlphaFoldDB" id="A0A7Y4KEF9"/>
<evidence type="ECO:0008006" key="3">
    <source>
        <dbReference type="Google" id="ProtNLM"/>
    </source>
</evidence>
<keyword evidence="2" id="KW-1185">Reference proteome</keyword>
<gene>
    <name evidence="1" type="ORF">HMI49_03865</name>
</gene>
<evidence type="ECO:0000313" key="1">
    <source>
        <dbReference type="EMBL" id="NOK32338.1"/>
    </source>
</evidence>
<dbReference type="RefSeq" id="WP_171433050.1">
    <property type="nucleotide sequence ID" value="NZ_JABFJV010000012.1"/>
</dbReference>
<proteinExistence type="predicted"/>
<comment type="caution">
    <text evidence="1">The sequence shown here is derived from an EMBL/GenBank/DDBJ whole genome shotgun (WGS) entry which is preliminary data.</text>
</comment>
<reference evidence="1 2" key="1">
    <citation type="submission" date="2020-05" db="EMBL/GenBank/DDBJ databases">
        <authorList>
            <person name="Whitworth D."/>
        </authorList>
    </citation>
    <scope>NUCLEOTIDE SEQUENCE [LARGE SCALE GENOMIC DNA]</scope>
    <source>
        <strain evidence="1 2">AB043B</strain>
    </source>
</reference>